<feature type="compositionally biased region" description="Low complexity" evidence="2">
    <location>
        <begin position="462"/>
        <end position="488"/>
    </location>
</feature>
<dbReference type="OMA" id="HRIGTGM"/>
<feature type="compositionally biased region" description="Basic and acidic residues" evidence="2">
    <location>
        <begin position="379"/>
        <end position="389"/>
    </location>
</feature>
<dbReference type="AlphaFoldDB" id="A0A0P9IVC5"/>
<feature type="compositionally biased region" description="Low complexity" evidence="2">
    <location>
        <begin position="274"/>
        <end position="291"/>
    </location>
</feature>
<dbReference type="GO" id="GO:0005546">
    <property type="term" value="F:phosphatidylinositol-4,5-bisphosphate binding"/>
    <property type="evidence" value="ECO:0007669"/>
    <property type="project" value="TreeGrafter"/>
</dbReference>
<feature type="compositionally biased region" description="Basic and acidic residues" evidence="2">
    <location>
        <begin position="344"/>
        <end position="359"/>
    </location>
</feature>
<dbReference type="PANTHER" id="PTHR11977:SF51">
    <property type="entry name" value="PROTEIN FLIGHTLESS-1 HOMOLOG"/>
    <property type="match status" value="1"/>
</dbReference>
<feature type="region of interest" description="Disordered" evidence="2">
    <location>
        <begin position="1"/>
        <end position="534"/>
    </location>
</feature>
<dbReference type="OrthoDB" id="6375767at2759"/>
<feature type="compositionally biased region" description="Pro residues" evidence="2">
    <location>
        <begin position="256"/>
        <end position="273"/>
    </location>
</feature>
<feature type="compositionally biased region" description="Polar residues" evidence="2">
    <location>
        <begin position="492"/>
        <end position="505"/>
    </location>
</feature>
<organism evidence="3 4">
    <name type="scientific">Rhodotorula graminis (strain WP1)</name>
    <dbReference type="NCBI Taxonomy" id="578459"/>
    <lineage>
        <taxon>Eukaryota</taxon>
        <taxon>Fungi</taxon>
        <taxon>Dikarya</taxon>
        <taxon>Basidiomycota</taxon>
        <taxon>Pucciniomycotina</taxon>
        <taxon>Microbotryomycetes</taxon>
        <taxon>Sporidiobolales</taxon>
        <taxon>Sporidiobolaceae</taxon>
        <taxon>Rhodotorula</taxon>
    </lineage>
</organism>
<feature type="compositionally biased region" description="Low complexity" evidence="2">
    <location>
        <begin position="34"/>
        <end position="48"/>
    </location>
</feature>
<dbReference type="InterPro" id="IPR007122">
    <property type="entry name" value="Villin/Gelsolin"/>
</dbReference>
<dbReference type="GO" id="GO:0051014">
    <property type="term" value="P:actin filament severing"/>
    <property type="evidence" value="ECO:0007669"/>
    <property type="project" value="TreeGrafter"/>
</dbReference>
<dbReference type="GO" id="GO:0008154">
    <property type="term" value="P:actin polymerization or depolymerization"/>
    <property type="evidence" value="ECO:0007669"/>
    <property type="project" value="TreeGrafter"/>
</dbReference>
<reference evidence="3 4" key="1">
    <citation type="journal article" date="2015" name="Front. Microbiol.">
        <title>Genome sequence of the plant growth promoting endophytic yeast Rhodotorula graminis WP1.</title>
        <authorList>
            <person name="Firrincieli A."/>
            <person name="Otillar R."/>
            <person name="Salamov A."/>
            <person name="Schmutz J."/>
            <person name="Khan Z."/>
            <person name="Redman R.S."/>
            <person name="Fleck N.D."/>
            <person name="Lindquist E."/>
            <person name="Grigoriev I.V."/>
            <person name="Doty S.L."/>
        </authorList>
    </citation>
    <scope>NUCLEOTIDE SEQUENCE [LARGE SCALE GENOMIC DNA]</scope>
    <source>
        <strain evidence="3 4">WP1</strain>
    </source>
</reference>
<dbReference type="PANTHER" id="PTHR11977">
    <property type="entry name" value="VILLIN"/>
    <property type="match status" value="1"/>
</dbReference>
<proteinExistence type="predicted"/>
<dbReference type="SUPFAM" id="SSF55753">
    <property type="entry name" value="Actin depolymerizing proteins"/>
    <property type="match status" value="1"/>
</dbReference>
<dbReference type="Proteomes" id="UP000053890">
    <property type="component" value="Unassembled WGS sequence"/>
</dbReference>
<dbReference type="GeneID" id="28977953"/>
<feature type="compositionally biased region" description="Polar residues" evidence="2">
    <location>
        <begin position="638"/>
        <end position="647"/>
    </location>
</feature>
<dbReference type="RefSeq" id="XP_018269643.1">
    <property type="nucleotide sequence ID" value="XM_018417505.1"/>
</dbReference>
<dbReference type="Gene3D" id="3.40.20.10">
    <property type="entry name" value="Severin"/>
    <property type="match status" value="1"/>
</dbReference>
<feature type="compositionally biased region" description="Low complexity" evidence="2">
    <location>
        <begin position="624"/>
        <end position="633"/>
    </location>
</feature>
<dbReference type="STRING" id="578459.A0A0P9IVC5"/>
<feature type="compositionally biased region" description="Basic and acidic residues" evidence="2">
    <location>
        <begin position="567"/>
        <end position="581"/>
    </location>
</feature>
<evidence type="ECO:0000313" key="3">
    <source>
        <dbReference type="EMBL" id="KPV73594.1"/>
    </source>
</evidence>
<keyword evidence="1" id="KW-0677">Repeat</keyword>
<sequence length="1017" mass="106528">MDLDPTLYSPHNDAPARTPSPPRANAPLPAFDLPSAPRPSVSPSVSRVFQKKHTDAAPAMSKGLDLSVPPSPHRHDSLASASSSQDDARDTASARDNIQALVSAGQRALGTNSSSSTPPSLAMFMGGGAQRRTHRIGTGMTEQEKEETERLEREMAATRAKWGDKGAQGDADPPRGGLSLADLMKGGKGTASASPVAAKVAQRFHAEPERPSSAPAAAPAKSPVDAQPLVVEAKIVSRSPPAETEELAAPQKSASAPPPADAAANPSPPPPAASTPAPTAFTAEPETATLPRSKSFGLGAGASNTLTRLQSSGVVADRLKWTETLQQPDAGDAPPAQPSAPPSPEKRRSVLERWGRDEPNAGAPASPSRQRSFALEAGAGRDEVRKAPEDLFSVKGGEDKASSAVPAPAPTPSSPAKSSYSKPSWSAAPIGVKEPSRVFSPPPVDDDDEAASPPVRHTRGVALPGLGPSGSSAPKPAPSTSARPAPLAFPSEPSSPVRTRTQSSDLAPASPGRPSVRAAAQRWGQTAAQSAAEKSEALQALKASYGVKLGPTRGATMPASSASASLQERRSEVEAPAKSKSVEVPAHAPAPVPQQKEAEPARAPAAARTASPAPEVKPAPSLAPAPTAASRSSHGSDKPTTAPASTTRTLADDVVAALLAPRPVAHLPPGEVLSLDVFHLNSPSDDPHPIDHNHMLFESEVVGVVYRAAAPEGEGDEGILTRTWVWRGRDAQETARTEERIARLAEKTGTTPVEVQAGAEGAELAEAFAGQLTVCRGARDAFDHLAQRMFSVQSHDDAVFVEEADVTIRTLCSGYATVFSSLGEVYAWLGEGSTDLERHAACEFAESLADGRSVEVLAEGEETALFWHQLAADGAEYANAHYWRYRPHHPQTTSVVRFSPSSSDRFSLLPTPALSPDHVSLLDAGFAESWVVVPEKTLVEKKGDVELALEAAEKLAAKWEDRGFGARTPFHVLLTPSLLPRDLPFLSRSLDLSALNVGATPRKMRVYTAQEARDELF</sequence>
<dbReference type="InterPro" id="IPR029006">
    <property type="entry name" value="ADF-H/Gelsolin-like_dom_sf"/>
</dbReference>
<protein>
    <recommendedName>
        <fullName evidence="5">Gelsolin-like domain-containing protein</fullName>
    </recommendedName>
</protein>
<feature type="compositionally biased region" description="Low complexity" evidence="2">
    <location>
        <begin position="414"/>
        <end position="429"/>
    </location>
</feature>
<feature type="compositionally biased region" description="Basic and acidic residues" evidence="2">
    <location>
        <begin position="147"/>
        <end position="164"/>
    </location>
</feature>
<dbReference type="EMBL" id="KQ474082">
    <property type="protein sequence ID" value="KPV73594.1"/>
    <property type="molecule type" value="Genomic_DNA"/>
</dbReference>
<evidence type="ECO:0000256" key="1">
    <source>
        <dbReference type="ARBA" id="ARBA00022737"/>
    </source>
</evidence>
<gene>
    <name evidence="3" type="ORF">RHOBADRAFT_54796</name>
</gene>
<dbReference type="GO" id="GO:0005737">
    <property type="term" value="C:cytoplasm"/>
    <property type="evidence" value="ECO:0007669"/>
    <property type="project" value="TreeGrafter"/>
</dbReference>
<name>A0A0P9IVC5_RHOGW</name>
<dbReference type="GO" id="GO:0015629">
    <property type="term" value="C:actin cytoskeleton"/>
    <property type="evidence" value="ECO:0007669"/>
    <property type="project" value="TreeGrafter"/>
</dbReference>
<keyword evidence="4" id="KW-1185">Reference proteome</keyword>
<feature type="compositionally biased region" description="Polar residues" evidence="2">
    <location>
        <begin position="302"/>
        <end position="313"/>
    </location>
</feature>
<evidence type="ECO:0000313" key="4">
    <source>
        <dbReference type="Proteomes" id="UP000053890"/>
    </source>
</evidence>
<feature type="region of interest" description="Disordered" evidence="2">
    <location>
        <begin position="548"/>
        <end position="647"/>
    </location>
</feature>
<accession>A0A0P9IVC5</accession>
<dbReference type="GO" id="GO:0051015">
    <property type="term" value="F:actin filament binding"/>
    <property type="evidence" value="ECO:0007669"/>
    <property type="project" value="InterPro"/>
</dbReference>
<feature type="compositionally biased region" description="Low complexity" evidence="2">
    <location>
        <begin position="211"/>
        <end position="223"/>
    </location>
</feature>
<feature type="compositionally biased region" description="Polar residues" evidence="2">
    <location>
        <begin position="109"/>
        <end position="119"/>
    </location>
</feature>
<evidence type="ECO:0000256" key="2">
    <source>
        <dbReference type="SAM" id="MobiDB-lite"/>
    </source>
</evidence>
<evidence type="ECO:0008006" key="5">
    <source>
        <dbReference type="Google" id="ProtNLM"/>
    </source>
</evidence>
<dbReference type="GO" id="GO:0051016">
    <property type="term" value="P:barbed-end actin filament capping"/>
    <property type="evidence" value="ECO:0007669"/>
    <property type="project" value="TreeGrafter"/>
</dbReference>
<feature type="compositionally biased region" description="Low complexity" evidence="2">
    <location>
        <begin position="601"/>
        <end position="614"/>
    </location>
</feature>